<gene>
    <name evidence="1" type="ORF">QBC37DRAFT_382123</name>
</gene>
<dbReference type="EMBL" id="MU858046">
    <property type="protein sequence ID" value="KAK4219858.1"/>
    <property type="molecule type" value="Genomic_DNA"/>
</dbReference>
<name>A0AAN6YIE7_9PEZI</name>
<reference evidence="1" key="2">
    <citation type="submission" date="2023-05" db="EMBL/GenBank/DDBJ databases">
        <authorList>
            <consortium name="Lawrence Berkeley National Laboratory"/>
            <person name="Steindorff A."/>
            <person name="Hensen N."/>
            <person name="Bonometti L."/>
            <person name="Westerberg I."/>
            <person name="Brannstrom I.O."/>
            <person name="Guillou S."/>
            <person name="Cros-Aarteil S."/>
            <person name="Calhoun S."/>
            <person name="Haridas S."/>
            <person name="Kuo A."/>
            <person name="Mondo S."/>
            <person name="Pangilinan J."/>
            <person name="Riley R."/>
            <person name="Labutti K."/>
            <person name="Andreopoulos B."/>
            <person name="Lipzen A."/>
            <person name="Chen C."/>
            <person name="Yanf M."/>
            <person name="Daum C."/>
            <person name="Ng V."/>
            <person name="Clum A."/>
            <person name="Ohm R."/>
            <person name="Martin F."/>
            <person name="Silar P."/>
            <person name="Natvig D."/>
            <person name="Lalanne C."/>
            <person name="Gautier V."/>
            <person name="Ament-Velasquez S.L."/>
            <person name="Kruys A."/>
            <person name="Hutchinson M.I."/>
            <person name="Powell A.J."/>
            <person name="Barry K."/>
            <person name="Miller A.N."/>
            <person name="Grigoriev I.V."/>
            <person name="Debuchy R."/>
            <person name="Gladieux P."/>
            <person name="Thoren M.H."/>
            <person name="Johannesson H."/>
        </authorList>
    </citation>
    <scope>NUCLEOTIDE SEQUENCE</scope>
    <source>
        <strain evidence="1">PSN293</strain>
    </source>
</reference>
<evidence type="ECO:0000313" key="2">
    <source>
        <dbReference type="Proteomes" id="UP001301769"/>
    </source>
</evidence>
<dbReference type="AlphaFoldDB" id="A0AAN6YIE7"/>
<sequence>MAPKTPQRHLESMQLILQVWLYIKPEQHSPVSCHMASFFEPLLKAPWTATPSSSTTVELESEDEKNVTMAHLELAKVDGLSLDEGDVFSRVDIDLRITQRTVSPEKRAEAFSKILQRISMEFKRHSFSQFTGLDSESKRIIAWELRGRTSAQGSFKHKKTEKNQAAWVLPPPAKKGTERPAGNIEAELYKLVSIRQRRPDADFLKPVEGHDALKRLENRLYSQKVLYERLKEKQKILEDGNLEEGSIRQHIDEYVGILEDLDQDLSEVIAIYDHSIGRRNFSADLIGQRERSGFAALRLRLLRSIGIHKYGTIKINDKYFEELKDRARQELRHMQRMAPLLAAHARLQQSETGQKLKQTCDLACEGPEKSEFTSKMAIQPANLSNRKAQLAILAHVSKGYEKTREDLLVQVEALDRFLAKKVTEKGFEIFRKRLTFKSLMSQLFPPDEFIQNLPHYYTYGTYEHCAKLCAGLSFYHDMGWCGKIWDNKEAGEKIYSGKESCAEASLCPCCSFSSLDGQD</sequence>
<proteinExistence type="predicted"/>
<accession>A0AAN6YIE7</accession>
<dbReference type="Proteomes" id="UP001301769">
    <property type="component" value="Unassembled WGS sequence"/>
</dbReference>
<reference evidence="1" key="1">
    <citation type="journal article" date="2023" name="Mol. Phylogenet. Evol.">
        <title>Genome-scale phylogeny and comparative genomics of the fungal order Sordariales.</title>
        <authorList>
            <person name="Hensen N."/>
            <person name="Bonometti L."/>
            <person name="Westerberg I."/>
            <person name="Brannstrom I.O."/>
            <person name="Guillou S."/>
            <person name="Cros-Aarteil S."/>
            <person name="Calhoun S."/>
            <person name="Haridas S."/>
            <person name="Kuo A."/>
            <person name="Mondo S."/>
            <person name="Pangilinan J."/>
            <person name="Riley R."/>
            <person name="LaButti K."/>
            <person name="Andreopoulos B."/>
            <person name="Lipzen A."/>
            <person name="Chen C."/>
            <person name="Yan M."/>
            <person name="Daum C."/>
            <person name="Ng V."/>
            <person name="Clum A."/>
            <person name="Steindorff A."/>
            <person name="Ohm R.A."/>
            <person name="Martin F."/>
            <person name="Silar P."/>
            <person name="Natvig D.O."/>
            <person name="Lalanne C."/>
            <person name="Gautier V."/>
            <person name="Ament-Velasquez S.L."/>
            <person name="Kruys A."/>
            <person name="Hutchinson M.I."/>
            <person name="Powell A.J."/>
            <person name="Barry K."/>
            <person name="Miller A.N."/>
            <person name="Grigoriev I.V."/>
            <person name="Debuchy R."/>
            <person name="Gladieux P."/>
            <person name="Hiltunen Thoren M."/>
            <person name="Johannesson H."/>
        </authorList>
    </citation>
    <scope>NUCLEOTIDE SEQUENCE</scope>
    <source>
        <strain evidence="1">PSN293</strain>
    </source>
</reference>
<organism evidence="1 2">
    <name type="scientific">Rhypophila decipiens</name>
    <dbReference type="NCBI Taxonomy" id="261697"/>
    <lineage>
        <taxon>Eukaryota</taxon>
        <taxon>Fungi</taxon>
        <taxon>Dikarya</taxon>
        <taxon>Ascomycota</taxon>
        <taxon>Pezizomycotina</taxon>
        <taxon>Sordariomycetes</taxon>
        <taxon>Sordariomycetidae</taxon>
        <taxon>Sordariales</taxon>
        <taxon>Naviculisporaceae</taxon>
        <taxon>Rhypophila</taxon>
    </lineage>
</organism>
<comment type="caution">
    <text evidence="1">The sequence shown here is derived from an EMBL/GenBank/DDBJ whole genome shotgun (WGS) entry which is preliminary data.</text>
</comment>
<protein>
    <submittedName>
        <fullName evidence="1">Uncharacterized protein</fullName>
    </submittedName>
</protein>
<evidence type="ECO:0000313" key="1">
    <source>
        <dbReference type="EMBL" id="KAK4219858.1"/>
    </source>
</evidence>
<keyword evidence="2" id="KW-1185">Reference proteome</keyword>